<proteinExistence type="predicted"/>
<sequence length="465" mass="51242">MDALHTDVEAMEVYLQGVKLSESAGILATFIARWFLDPFRHKIRRDICDNAVCGVLHCTPADIRRAEILSETGKALTAPWEGVVREERVERESHVSESPEEVSASQKSVSEESEDSSSEAVVDEGSTSEDEAPSTVGLPHKHSMGQSRKAIEAAVSQFKKYFNNGPVNNIKYAKRRAFISEWFIDPRTCQYIWPRSEIYALFDLETASGSTMLSDLLRKYRASQENEASGDSYDSGRKEHKESRDEADSLDIVIDPLPSDRREAAREGYRAMLAHLAKLPPRGTRAANVKKAFITAHLIDHSDGKLYGHVLPIMKLLKCGKLTVHNAQDQLEINSAGTYDSGSAGTAAGGAGGGTLEALAEQKRAVLESYTGDVERLVAAHEKLEAKVATLGSDGAKGVQATALKRLFIRKWLYDPREDGVVFPNAKICLLLHCSEKTVQKALAICRDKELYLKDKATSKGRHGR</sequence>
<keyword evidence="3" id="KW-1185">Reference proteome</keyword>
<reference evidence="2 3" key="1">
    <citation type="journal article" date="2018" name="PLoS ONE">
        <title>The draft genome of Kipferlia bialata reveals reductive genome evolution in fornicate parasites.</title>
        <authorList>
            <person name="Tanifuji G."/>
            <person name="Takabayashi S."/>
            <person name="Kume K."/>
            <person name="Takagi M."/>
            <person name="Nakayama T."/>
            <person name="Kamikawa R."/>
            <person name="Inagaki Y."/>
            <person name="Hashimoto T."/>
        </authorList>
    </citation>
    <scope>NUCLEOTIDE SEQUENCE [LARGE SCALE GENOMIC DNA]</scope>
    <source>
        <strain evidence="2">NY0173</strain>
    </source>
</reference>
<protein>
    <submittedName>
        <fullName evidence="2">Uncharacterized protein</fullName>
    </submittedName>
</protein>
<evidence type="ECO:0000313" key="3">
    <source>
        <dbReference type="Proteomes" id="UP000265618"/>
    </source>
</evidence>
<feature type="region of interest" description="Disordered" evidence="1">
    <location>
        <begin position="227"/>
        <end position="250"/>
    </location>
</feature>
<dbReference type="Proteomes" id="UP000265618">
    <property type="component" value="Unassembled WGS sequence"/>
</dbReference>
<dbReference type="EMBL" id="BDIP01000710">
    <property type="protein sequence ID" value="GIQ82482.1"/>
    <property type="molecule type" value="Genomic_DNA"/>
</dbReference>
<gene>
    <name evidence="2" type="ORF">KIPB_003631</name>
</gene>
<feature type="compositionally biased region" description="Basic and acidic residues" evidence="1">
    <location>
        <begin position="234"/>
        <end position="247"/>
    </location>
</feature>
<organism evidence="2 3">
    <name type="scientific">Kipferlia bialata</name>
    <dbReference type="NCBI Taxonomy" id="797122"/>
    <lineage>
        <taxon>Eukaryota</taxon>
        <taxon>Metamonada</taxon>
        <taxon>Carpediemonas-like organisms</taxon>
        <taxon>Kipferlia</taxon>
    </lineage>
</organism>
<feature type="compositionally biased region" description="Basic and acidic residues" evidence="1">
    <location>
        <begin position="88"/>
        <end position="97"/>
    </location>
</feature>
<name>A0A9K3GH67_9EUKA</name>
<dbReference type="AlphaFoldDB" id="A0A9K3GH67"/>
<feature type="region of interest" description="Disordered" evidence="1">
    <location>
        <begin position="88"/>
        <end position="147"/>
    </location>
</feature>
<accession>A0A9K3GH67</accession>
<evidence type="ECO:0000313" key="2">
    <source>
        <dbReference type="EMBL" id="GIQ82482.1"/>
    </source>
</evidence>
<comment type="caution">
    <text evidence="2">The sequence shown here is derived from an EMBL/GenBank/DDBJ whole genome shotgun (WGS) entry which is preliminary data.</text>
</comment>
<evidence type="ECO:0000256" key="1">
    <source>
        <dbReference type="SAM" id="MobiDB-lite"/>
    </source>
</evidence>